<proteinExistence type="predicted"/>
<dbReference type="PROSITE" id="PS50127">
    <property type="entry name" value="UBC_2"/>
    <property type="match status" value="1"/>
</dbReference>
<comment type="caution">
    <text evidence="3">The sequence shown here is derived from an EMBL/GenBank/DDBJ whole genome shotgun (WGS) entry which is preliminary data.</text>
</comment>
<dbReference type="CDD" id="cd23799">
    <property type="entry name" value="UBCc_UBE2J"/>
    <property type="match status" value="1"/>
</dbReference>
<dbReference type="PANTHER" id="PTHR37519">
    <property type="match status" value="1"/>
</dbReference>
<evidence type="ECO:0000256" key="1">
    <source>
        <dbReference type="SAM" id="MobiDB-lite"/>
    </source>
</evidence>
<dbReference type="InterPro" id="IPR000608">
    <property type="entry name" value="UBC"/>
</dbReference>
<dbReference type="SUPFAM" id="SSF52540">
    <property type="entry name" value="P-loop containing nucleoside triphosphate hydrolases"/>
    <property type="match status" value="1"/>
</dbReference>
<dbReference type="GO" id="GO:0005524">
    <property type="term" value="F:ATP binding"/>
    <property type="evidence" value="ECO:0007669"/>
    <property type="project" value="InterPro"/>
</dbReference>
<feature type="compositionally biased region" description="Low complexity" evidence="1">
    <location>
        <begin position="225"/>
        <end position="234"/>
    </location>
</feature>
<dbReference type="OrthoDB" id="199314at2759"/>
<dbReference type="InterPro" id="IPR029068">
    <property type="entry name" value="Glyas_Bleomycin-R_OHBP_Dase"/>
</dbReference>
<gene>
    <name evidence="3" type="ORF">TrLO_g9998</name>
</gene>
<reference evidence="4" key="1">
    <citation type="journal article" date="2023" name="Commun. Biol.">
        <title>Genome analysis of Parmales, the sister group of diatoms, reveals the evolutionary specialization of diatoms from phago-mixotrophs to photoautotrophs.</title>
        <authorList>
            <person name="Ban H."/>
            <person name="Sato S."/>
            <person name="Yoshikawa S."/>
            <person name="Yamada K."/>
            <person name="Nakamura Y."/>
            <person name="Ichinomiya M."/>
            <person name="Sato N."/>
            <person name="Blanc-Mathieu R."/>
            <person name="Endo H."/>
            <person name="Kuwata A."/>
            <person name="Ogata H."/>
        </authorList>
    </citation>
    <scope>NUCLEOTIDE SEQUENCE [LARGE SCALE GENOMIC DNA]</scope>
    <source>
        <strain evidence="4">NIES 3700</strain>
    </source>
</reference>
<evidence type="ECO:0000259" key="2">
    <source>
        <dbReference type="PROSITE" id="PS50127"/>
    </source>
</evidence>
<evidence type="ECO:0000313" key="4">
    <source>
        <dbReference type="Proteomes" id="UP001165122"/>
    </source>
</evidence>
<sequence>MSGSTPAIRRIKREYQTLSKSSTSFPSQYSLGFIARPLESNYLHCHFLLFGLVFHDTPYEGGIYHGVLQFPKTYPNSPPSVILRTPSGRFTPSKKICFSMSDYHPELWNPMWAVKSILIGLTSFMNGEELTTGGVRSEGRTKVEFARKSFEEVYSNDSIAREIFGDFLEDFESERSKSGPSWPPPRIEINTTDENEGGEEDGKLPAVPTETSVEERNTPPPVAPKEGSSGSSNKAKNKKKKEKEKLKKLHKKTTSDFLKTLSTTAPSFMSTIISSLSSLEIQVSDKISDHICYRTSTSEEYTTLTTAFNSCPSSITLLIESVIGGRMISTYKLSTPIPCDEHQIELLELPSPKSGSPYPSGLEHVEFVIPSSCTSPSAFEFDHESVLRRFASEHPLVEWSFKATKKSINPDVSSKIDGKSVKFHLMALENVIEYEIVNLKTPIKTSWEAGMANLIDRMEEKNVPFIVGIAGAPGSGKSTSTDILKSLIPNSMILPADGYHYYLKDLNTPDLVYRRGASDTFDVERFKGDLRRLREDGVGRFPGFDHAVGDPVEEEHVYRDEKVVIVEGLYVLSEEWGVRDLFDFTIFIEADVGECMKRVKIRNKCIPGYTEAEIFKRVDEVDRVNAEKVRESKVFADHVVKSGAV</sequence>
<feature type="domain" description="UBC core" evidence="2">
    <location>
        <begin position="6"/>
        <end position="163"/>
    </location>
</feature>
<name>A0A9W6ZMW1_9STRA</name>
<keyword evidence="4" id="KW-1185">Reference proteome</keyword>
<feature type="compositionally biased region" description="Basic residues" evidence="1">
    <location>
        <begin position="235"/>
        <end position="248"/>
    </location>
</feature>
<evidence type="ECO:0000313" key="3">
    <source>
        <dbReference type="EMBL" id="GMH54926.1"/>
    </source>
</evidence>
<protein>
    <recommendedName>
        <fullName evidence="2">UBC core domain-containing protein</fullName>
    </recommendedName>
</protein>
<dbReference type="Gene3D" id="3.10.180.10">
    <property type="entry name" value="2,3-Dihydroxybiphenyl 1,2-Dioxygenase, domain 1"/>
    <property type="match status" value="1"/>
</dbReference>
<dbReference type="Pfam" id="PF00485">
    <property type="entry name" value="PRK"/>
    <property type="match status" value="1"/>
</dbReference>
<accession>A0A9W6ZMW1</accession>
<dbReference type="InterPro" id="IPR027417">
    <property type="entry name" value="P-loop_NTPase"/>
</dbReference>
<dbReference type="Gene3D" id="3.10.110.10">
    <property type="entry name" value="Ubiquitin Conjugating Enzyme"/>
    <property type="match status" value="1"/>
</dbReference>
<dbReference type="SUPFAM" id="SSF54593">
    <property type="entry name" value="Glyoxalase/Bleomycin resistance protein/Dihydroxybiphenyl dioxygenase"/>
    <property type="match status" value="1"/>
</dbReference>
<dbReference type="AlphaFoldDB" id="A0A9W6ZMW1"/>
<dbReference type="GO" id="GO:0016301">
    <property type="term" value="F:kinase activity"/>
    <property type="evidence" value="ECO:0007669"/>
    <property type="project" value="InterPro"/>
</dbReference>
<dbReference type="PANTHER" id="PTHR37519:SF1">
    <property type="entry name" value="DIHYDROXYBIPHENYL DIOXYGENASE DOMAIN-CONTAINING PROTEIN"/>
    <property type="match status" value="1"/>
</dbReference>
<dbReference type="InterPro" id="IPR006083">
    <property type="entry name" value="PRK/URK"/>
</dbReference>
<dbReference type="EMBL" id="BRXW01000440">
    <property type="protein sequence ID" value="GMH54926.1"/>
    <property type="molecule type" value="Genomic_DNA"/>
</dbReference>
<dbReference type="Proteomes" id="UP001165122">
    <property type="component" value="Unassembled WGS sequence"/>
</dbReference>
<dbReference type="SMART" id="SM00212">
    <property type="entry name" value="UBCc"/>
    <property type="match status" value="1"/>
</dbReference>
<dbReference type="Gene3D" id="3.40.50.300">
    <property type="entry name" value="P-loop containing nucleotide triphosphate hydrolases"/>
    <property type="match status" value="1"/>
</dbReference>
<dbReference type="InterPro" id="IPR010393">
    <property type="entry name" value="DUF991_YecM-like"/>
</dbReference>
<feature type="region of interest" description="Disordered" evidence="1">
    <location>
        <begin position="174"/>
        <end position="248"/>
    </location>
</feature>
<dbReference type="InterPro" id="IPR016135">
    <property type="entry name" value="UBQ-conjugating_enzyme/RWD"/>
</dbReference>
<dbReference type="Pfam" id="PF06185">
    <property type="entry name" value="YecM"/>
    <property type="match status" value="1"/>
</dbReference>
<organism evidence="3 4">
    <name type="scientific">Triparma laevis f. longispina</name>
    <dbReference type="NCBI Taxonomy" id="1714387"/>
    <lineage>
        <taxon>Eukaryota</taxon>
        <taxon>Sar</taxon>
        <taxon>Stramenopiles</taxon>
        <taxon>Ochrophyta</taxon>
        <taxon>Bolidophyceae</taxon>
        <taxon>Parmales</taxon>
        <taxon>Triparmaceae</taxon>
        <taxon>Triparma</taxon>
    </lineage>
</organism>
<dbReference type="Pfam" id="PF00179">
    <property type="entry name" value="UQ_con"/>
    <property type="match status" value="1"/>
</dbReference>
<dbReference type="SUPFAM" id="SSF54495">
    <property type="entry name" value="UBC-like"/>
    <property type="match status" value="1"/>
</dbReference>